<feature type="compositionally biased region" description="Low complexity" evidence="1">
    <location>
        <begin position="101"/>
        <end position="114"/>
    </location>
</feature>
<proteinExistence type="predicted"/>
<dbReference type="GeneID" id="55992964"/>
<feature type="region of interest" description="Disordered" evidence="1">
    <location>
        <begin position="1"/>
        <end position="174"/>
    </location>
</feature>
<dbReference type="InterPro" id="IPR027911">
    <property type="entry name" value="DUF4604"/>
</dbReference>
<accession>A0A7H8QY14</accession>
<dbReference type="Proteomes" id="UP000509510">
    <property type="component" value="Chromosome III"/>
</dbReference>
<evidence type="ECO:0000313" key="4">
    <source>
        <dbReference type="Proteomes" id="UP000509510"/>
    </source>
</evidence>
<dbReference type="EMBL" id="CP055900">
    <property type="protein sequence ID" value="QKX58345.1"/>
    <property type="molecule type" value="Genomic_DNA"/>
</dbReference>
<feature type="compositionally biased region" description="Basic residues" evidence="1">
    <location>
        <begin position="158"/>
        <end position="168"/>
    </location>
</feature>
<feature type="compositionally biased region" description="Acidic residues" evidence="1">
    <location>
        <begin position="48"/>
        <end position="62"/>
    </location>
</feature>
<feature type="compositionally biased region" description="Basic residues" evidence="1">
    <location>
        <begin position="35"/>
        <end position="44"/>
    </location>
</feature>
<evidence type="ECO:0000259" key="2">
    <source>
        <dbReference type="Pfam" id="PF15377"/>
    </source>
</evidence>
<feature type="domain" description="DUF4604" evidence="2">
    <location>
        <begin position="6"/>
        <end position="173"/>
    </location>
</feature>
<reference evidence="4" key="1">
    <citation type="submission" date="2020-06" db="EMBL/GenBank/DDBJ databases">
        <title>A chromosome-scale genome assembly of Talaromyces rugulosus W13939.</title>
        <authorList>
            <person name="Wang B."/>
            <person name="Guo L."/>
            <person name="Ye K."/>
            <person name="Wang L."/>
        </authorList>
    </citation>
    <scope>NUCLEOTIDE SEQUENCE [LARGE SCALE GENOMIC DNA]</scope>
    <source>
        <strain evidence="4">W13939</strain>
    </source>
</reference>
<dbReference type="KEGG" id="trg:TRUGW13939_05467"/>
<evidence type="ECO:0000313" key="3">
    <source>
        <dbReference type="EMBL" id="QKX58345.1"/>
    </source>
</evidence>
<sequence>MAFNSKNLSYDRQEPAFLRKMRGESGGVDSDRHAHPAQRPRKPKNKDDEDDDAPTYVDEETNDTITKKDYEALLKGSEDKPETTGAEGDGDAGSGESKEPTNASSAQASNTAGAPMAQEKMAEIGSQKRKKQARVVGGDDDEVAAEEEAPRKDSSSSRRPKAKKKKVKLSFDEA</sequence>
<dbReference type="AlphaFoldDB" id="A0A7H8QY14"/>
<protein>
    <recommendedName>
        <fullName evidence="2">DUF4604 domain-containing protein</fullName>
    </recommendedName>
</protein>
<dbReference type="Pfam" id="PF15377">
    <property type="entry name" value="DUF4604"/>
    <property type="match status" value="1"/>
</dbReference>
<feature type="compositionally biased region" description="Acidic residues" evidence="1">
    <location>
        <begin position="138"/>
        <end position="147"/>
    </location>
</feature>
<keyword evidence="4" id="KW-1185">Reference proteome</keyword>
<feature type="compositionally biased region" description="Basic and acidic residues" evidence="1">
    <location>
        <begin position="65"/>
        <end position="82"/>
    </location>
</feature>
<dbReference type="RefSeq" id="XP_035344523.1">
    <property type="nucleotide sequence ID" value="XM_035488630.1"/>
</dbReference>
<gene>
    <name evidence="3" type="ORF">TRUGW13939_05467</name>
</gene>
<organism evidence="3 4">
    <name type="scientific">Talaromyces rugulosus</name>
    <name type="common">Penicillium rugulosum</name>
    <dbReference type="NCBI Taxonomy" id="121627"/>
    <lineage>
        <taxon>Eukaryota</taxon>
        <taxon>Fungi</taxon>
        <taxon>Dikarya</taxon>
        <taxon>Ascomycota</taxon>
        <taxon>Pezizomycotina</taxon>
        <taxon>Eurotiomycetes</taxon>
        <taxon>Eurotiomycetidae</taxon>
        <taxon>Eurotiales</taxon>
        <taxon>Trichocomaceae</taxon>
        <taxon>Talaromyces</taxon>
        <taxon>Talaromyces sect. Islandici</taxon>
    </lineage>
</organism>
<dbReference type="OrthoDB" id="5388322at2759"/>
<name>A0A7H8QY14_TALRU</name>
<evidence type="ECO:0000256" key="1">
    <source>
        <dbReference type="SAM" id="MobiDB-lite"/>
    </source>
</evidence>